<dbReference type="PRINTS" id="PR01348">
    <property type="entry name" value="ICLNCHANNEL"/>
</dbReference>
<dbReference type="GO" id="GO:0034709">
    <property type="term" value="C:methylosome"/>
    <property type="evidence" value="ECO:0007669"/>
    <property type="project" value="InterPro"/>
</dbReference>
<evidence type="ECO:0000256" key="8">
    <source>
        <dbReference type="ARBA" id="ARBA00045890"/>
    </source>
</evidence>
<dbReference type="GO" id="GO:0006884">
    <property type="term" value="P:cell volume homeostasis"/>
    <property type="evidence" value="ECO:0007669"/>
    <property type="project" value="InterPro"/>
</dbReference>
<keyword evidence="5" id="KW-0963">Cytoplasm</keyword>
<dbReference type="InterPro" id="IPR011993">
    <property type="entry name" value="PH-like_dom_sf"/>
</dbReference>
<protein>
    <recommendedName>
        <fullName evidence="4">Methylosome subunit pICln</fullName>
    </recommendedName>
    <alternativeName>
        <fullName evidence="7">Chloride conductance regulatory protein ICln</fullName>
    </alternativeName>
</protein>
<organism evidence="9 10">
    <name type="scientific">Engystomops pustulosus</name>
    <name type="common">Tungara frog</name>
    <name type="synonym">Physalaemus pustulosus</name>
    <dbReference type="NCBI Taxonomy" id="76066"/>
    <lineage>
        <taxon>Eukaryota</taxon>
        <taxon>Metazoa</taxon>
        <taxon>Chordata</taxon>
        <taxon>Craniata</taxon>
        <taxon>Vertebrata</taxon>
        <taxon>Euteleostomi</taxon>
        <taxon>Amphibia</taxon>
        <taxon>Batrachia</taxon>
        <taxon>Anura</taxon>
        <taxon>Neobatrachia</taxon>
        <taxon>Hyloidea</taxon>
        <taxon>Leptodactylidae</taxon>
        <taxon>Leiuperinae</taxon>
        <taxon>Engystomops</taxon>
    </lineage>
</organism>
<dbReference type="EMBL" id="WNYA01007071">
    <property type="protein sequence ID" value="KAG8541600.1"/>
    <property type="molecule type" value="Genomic_DNA"/>
</dbReference>
<evidence type="ECO:0000256" key="3">
    <source>
        <dbReference type="ARBA" id="ARBA00007054"/>
    </source>
</evidence>
<dbReference type="GO" id="GO:0005829">
    <property type="term" value="C:cytosol"/>
    <property type="evidence" value="ECO:0007669"/>
    <property type="project" value="InterPro"/>
</dbReference>
<dbReference type="GO" id="GO:0045292">
    <property type="term" value="P:mRNA cis splicing, via spliceosome"/>
    <property type="evidence" value="ECO:0007669"/>
    <property type="project" value="TreeGrafter"/>
</dbReference>
<comment type="function">
    <text evidence="8">Involved in both the assembly of spliceosomal snRNPs and the methylation of Sm proteins. Chaperone that regulates the assembly of spliceosomal U1, U2, U4 and U5 small nuclear ribonucleoproteins (snRNPs), the building blocks of the spliceosome, and thereby plays an important role in the splicing of cellular pre-mRNAs. Most spliceosomal snRNPs contain a common set of Sm proteins SNRPB, SNRPD1, SNRPD2, SNRPD3, SNRPE, SNRPF and SNRPG that assemble in a heptameric protein ring on the Sm site of the small nuclear RNA to form the core snRNP (Sm core). In the cytosol, the Sm proteins SNRPD1, SNRPD2, SNRPE, SNRPF and SNRPG are trapped in an inactive 6S pICln-Sm complex by the chaperone CLNS1A that controls the assembly of the core snRNP. Dissociation by the SMN complex of CLNS1A from the trapped Sm proteins and their transfer to an SMN-Sm complex triggers the assembly of core snRNPs and their transport to the nucleus.</text>
</comment>
<gene>
    <name evidence="9" type="ORF">GDO81_028637</name>
</gene>
<dbReference type="GO" id="GO:0006821">
    <property type="term" value="P:chloride transport"/>
    <property type="evidence" value="ECO:0007669"/>
    <property type="project" value="InterPro"/>
</dbReference>
<evidence type="ECO:0000256" key="7">
    <source>
        <dbReference type="ARBA" id="ARBA00033090"/>
    </source>
</evidence>
<comment type="subcellular location">
    <subcellularLocation>
        <location evidence="2">Cytoplasm</location>
    </subcellularLocation>
    <subcellularLocation>
        <location evidence="1">Nucleus</location>
    </subcellularLocation>
</comment>
<keyword evidence="6" id="KW-0539">Nucleus</keyword>
<proteinExistence type="inferred from homology"/>
<dbReference type="CDD" id="cd13229">
    <property type="entry name" value="PH_TFIIH"/>
    <property type="match status" value="1"/>
</dbReference>
<dbReference type="GO" id="GO:0000387">
    <property type="term" value="P:spliceosomal snRNP assembly"/>
    <property type="evidence" value="ECO:0007669"/>
    <property type="project" value="InterPro"/>
</dbReference>
<evidence type="ECO:0000256" key="6">
    <source>
        <dbReference type="ARBA" id="ARBA00023242"/>
    </source>
</evidence>
<evidence type="ECO:0000313" key="10">
    <source>
        <dbReference type="Proteomes" id="UP000824782"/>
    </source>
</evidence>
<evidence type="ECO:0000256" key="5">
    <source>
        <dbReference type="ARBA" id="ARBA00022490"/>
    </source>
</evidence>
<comment type="similarity">
    <text evidence="3">Belongs to the pICln (TC 1.A.47) family.</text>
</comment>
<dbReference type="InterPro" id="IPR039924">
    <property type="entry name" value="ICln/Lot5/Saf5"/>
</dbReference>
<evidence type="ECO:0000313" key="9">
    <source>
        <dbReference type="EMBL" id="KAG8541600.1"/>
    </source>
</evidence>
<dbReference type="GO" id="GO:0005681">
    <property type="term" value="C:spliceosomal complex"/>
    <property type="evidence" value="ECO:0007669"/>
    <property type="project" value="TreeGrafter"/>
</dbReference>
<accession>A0AAV6Z0D7</accession>
<dbReference type="Pfam" id="PF03517">
    <property type="entry name" value="Voldacs"/>
    <property type="match status" value="1"/>
</dbReference>
<dbReference type="Gene3D" id="2.30.29.30">
    <property type="entry name" value="Pleckstrin-homology domain (PH domain)/Phosphotyrosine-binding domain (PTB)"/>
    <property type="match status" value="1"/>
</dbReference>
<evidence type="ECO:0000256" key="2">
    <source>
        <dbReference type="ARBA" id="ARBA00004496"/>
    </source>
</evidence>
<dbReference type="PANTHER" id="PTHR21399">
    <property type="entry name" value="CHLORIDE CONDUCTANCE REGULATORY PROTEIN ICLN"/>
    <property type="match status" value="1"/>
</dbReference>
<dbReference type="PANTHER" id="PTHR21399:SF0">
    <property type="entry name" value="METHYLOSOME SUBUNIT PICLN"/>
    <property type="match status" value="1"/>
</dbReference>
<evidence type="ECO:0000256" key="4">
    <source>
        <dbReference type="ARBA" id="ARBA00015653"/>
    </source>
</evidence>
<evidence type="ECO:0000256" key="1">
    <source>
        <dbReference type="ARBA" id="ARBA00004123"/>
    </source>
</evidence>
<reference evidence="9" key="1">
    <citation type="thesis" date="2020" institute="ProQuest LLC" country="789 East Eisenhower Parkway, Ann Arbor, MI, USA">
        <title>Comparative Genomics and Chromosome Evolution.</title>
        <authorList>
            <person name="Mudd A.B."/>
        </authorList>
    </citation>
    <scope>NUCLEOTIDE SEQUENCE</scope>
    <source>
        <strain evidence="9">237g6f4</strain>
        <tissue evidence="9">Blood</tissue>
    </source>
</reference>
<comment type="caution">
    <text evidence="9">The sequence shown here is derived from an EMBL/GenBank/DDBJ whole genome shotgun (WGS) entry which is preliminary data.</text>
</comment>
<dbReference type="GO" id="GO:0005886">
    <property type="term" value="C:plasma membrane"/>
    <property type="evidence" value="ECO:0007669"/>
    <property type="project" value="InterPro"/>
</dbReference>
<dbReference type="InterPro" id="IPR003521">
    <property type="entry name" value="ICln"/>
</dbReference>
<dbReference type="Proteomes" id="UP000824782">
    <property type="component" value="Unassembled WGS sequence"/>
</dbReference>
<sequence>MILKVDKEYKKITTVTVPGSMSIKRCHGCRRRTGNDADTQRVTSCHWLSIVTPRGGCWEQKFLLHSHVVGPGSARSVMLGVLSSFPPPAEGVRRLQPGTEAVLSGQKLGSGTLYIAESRLSWLNGSGQGFSLEYPSISLHAISRDTAAYPEEHLYVMVNTKLAGEGRKVLEVSIELLCTSSRIVSTALEYNTGCNSGSVQDK</sequence>
<dbReference type="AlphaFoldDB" id="A0AAV6Z0D7"/>
<name>A0AAV6Z0D7_ENGPU</name>
<dbReference type="GO" id="GO:0034715">
    <property type="term" value="C:pICln-Sm protein complex"/>
    <property type="evidence" value="ECO:0007669"/>
    <property type="project" value="InterPro"/>
</dbReference>
<keyword evidence="10" id="KW-1185">Reference proteome</keyword>